<keyword evidence="2" id="KW-1185">Reference proteome</keyword>
<comment type="caution">
    <text evidence="1">The sequence shown here is derived from an EMBL/GenBank/DDBJ whole genome shotgun (WGS) entry which is preliminary data.</text>
</comment>
<feature type="non-terminal residue" evidence="1">
    <location>
        <position position="1"/>
    </location>
</feature>
<feature type="non-terminal residue" evidence="1">
    <location>
        <position position="95"/>
    </location>
</feature>
<name>A0A9N9GXY1_9GLOM</name>
<protein>
    <submittedName>
        <fullName evidence="1">565_t:CDS:1</fullName>
    </submittedName>
</protein>
<accession>A0A9N9GXY1</accession>
<organism evidence="1 2">
    <name type="scientific">Paraglomus occultum</name>
    <dbReference type="NCBI Taxonomy" id="144539"/>
    <lineage>
        <taxon>Eukaryota</taxon>
        <taxon>Fungi</taxon>
        <taxon>Fungi incertae sedis</taxon>
        <taxon>Mucoromycota</taxon>
        <taxon>Glomeromycotina</taxon>
        <taxon>Glomeromycetes</taxon>
        <taxon>Paraglomerales</taxon>
        <taxon>Paraglomeraceae</taxon>
        <taxon>Paraglomus</taxon>
    </lineage>
</organism>
<evidence type="ECO:0000313" key="1">
    <source>
        <dbReference type="EMBL" id="CAG8642856.1"/>
    </source>
</evidence>
<reference evidence="1" key="1">
    <citation type="submission" date="2021-06" db="EMBL/GenBank/DDBJ databases">
        <authorList>
            <person name="Kallberg Y."/>
            <person name="Tangrot J."/>
            <person name="Rosling A."/>
        </authorList>
    </citation>
    <scope>NUCLEOTIDE SEQUENCE</scope>
    <source>
        <strain evidence="1">IA702</strain>
    </source>
</reference>
<evidence type="ECO:0000313" key="2">
    <source>
        <dbReference type="Proteomes" id="UP000789572"/>
    </source>
</evidence>
<dbReference type="OrthoDB" id="10558501at2759"/>
<gene>
    <name evidence="1" type="ORF">POCULU_LOCUS9516</name>
</gene>
<sequence length="95" mass="10951">EAENEMNLAIFNRLRKHIFQHHFEQVKTAQTAINEAVGKMREELQQQLEDIKSIFKNDYAVLVTAQNIIDRNLAELVTFINELTTRTALAVEGPK</sequence>
<dbReference type="EMBL" id="CAJVPJ010003646">
    <property type="protein sequence ID" value="CAG8642856.1"/>
    <property type="molecule type" value="Genomic_DNA"/>
</dbReference>
<dbReference type="AlphaFoldDB" id="A0A9N9GXY1"/>
<proteinExistence type="predicted"/>
<dbReference type="Proteomes" id="UP000789572">
    <property type="component" value="Unassembled WGS sequence"/>
</dbReference>